<dbReference type="GO" id="GO:0006592">
    <property type="term" value="P:ornithine biosynthetic process"/>
    <property type="evidence" value="ECO:0007669"/>
    <property type="project" value="TreeGrafter"/>
</dbReference>
<dbReference type="FunFam" id="3.30.2330.10:FF:000001">
    <property type="entry name" value="Arginine biosynthesis bifunctional protein ArgJ, mitochondrial"/>
    <property type="match status" value="1"/>
</dbReference>
<evidence type="ECO:0000256" key="1">
    <source>
        <dbReference type="ARBA" id="ARBA00004496"/>
    </source>
</evidence>
<feature type="binding site" evidence="13">
    <location>
        <position position="187"/>
    </location>
    <ligand>
        <name>substrate</name>
    </ligand>
</feature>
<keyword evidence="7 13" id="KW-0068">Autocatalytic cleavage</keyword>
<dbReference type="Gene3D" id="3.10.20.340">
    <property type="entry name" value="ArgJ beta chain, C-terminal domain"/>
    <property type="match status" value="1"/>
</dbReference>
<feature type="binding site" evidence="13">
    <location>
        <position position="273"/>
    </location>
    <ligand>
        <name>substrate</name>
    </ligand>
</feature>
<feature type="chain" id="PRO_5023493530" description="Arginine biosynthesis bifunctional protein ArgJ alpha chain" evidence="13">
    <location>
        <begin position="1"/>
        <end position="186"/>
    </location>
</feature>
<comment type="subcellular location">
    <subcellularLocation>
        <location evidence="1 13">Cytoplasm</location>
    </subcellularLocation>
</comment>
<dbReference type="STRING" id="760142.Hipma_0211"/>
<feature type="binding site" evidence="13">
    <location>
        <position position="400"/>
    </location>
    <ligand>
        <name>substrate</name>
    </ligand>
</feature>
<feature type="binding site" evidence="13">
    <location>
        <position position="395"/>
    </location>
    <ligand>
        <name>substrate</name>
    </ligand>
</feature>
<dbReference type="FunFam" id="3.10.20.340:FF:000001">
    <property type="entry name" value="Arginine biosynthesis bifunctional protein ArgJ, chloroplastic"/>
    <property type="match status" value="1"/>
</dbReference>
<dbReference type="NCBIfam" id="NF003802">
    <property type="entry name" value="PRK05388.1"/>
    <property type="match status" value="1"/>
</dbReference>
<keyword evidence="9 13" id="KW-0012">Acyltransferase</keyword>
<organism evidence="14 15">
    <name type="scientific">Hippea maritima (strain ATCC 700847 / DSM 10411 / MH2)</name>
    <dbReference type="NCBI Taxonomy" id="760142"/>
    <lineage>
        <taxon>Bacteria</taxon>
        <taxon>Pseudomonadati</taxon>
        <taxon>Campylobacterota</taxon>
        <taxon>Desulfurellia</taxon>
        <taxon>Desulfurellales</taxon>
        <taxon>Hippeaceae</taxon>
        <taxon>Hippea</taxon>
    </lineage>
</organism>
<dbReference type="HOGENOM" id="CLU_027172_1_0_7"/>
<protein>
    <recommendedName>
        <fullName evidence="13">Arginine biosynthesis bifunctional protein ArgJ</fullName>
    </recommendedName>
    <domain>
        <recommendedName>
            <fullName evidence="13">Glutamate N-acetyltransferase</fullName>
            <ecNumber evidence="13">2.3.1.35</ecNumber>
        </recommendedName>
        <alternativeName>
            <fullName evidence="13">Ornithine acetyltransferase</fullName>
            <shortName evidence="13">OATase</shortName>
        </alternativeName>
        <alternativeName>
            <fullName evidence="13">Ornithine transacetylase</fullName>
        </alternativeName>
    </domain>
    <domain>
        <recommendedName>
            <fullName evidence="13">Amino-acid acetyltransferase</fullName>
            <ecNumber evidence="13">2.3.1.1</ecNumber>
        </recommendedName>
        <alternativeName>
            <fullName evidence="13">N-acetylglutamate synthase</fullName>
            <shortName evidence="13">AGSase</shortName>
        </alternativeName>
    </domain>
    <component>
        <recommendedName>
            <fullName evidence="13">Arginine biosynthesis bifunctional protein ArgJ alpha chain</fullName>
        </recommendedName>
    </component>
    <component>
        <recommendedName>
            <fullName evidence="13">Arginine biosynthesis bifunctional protein ArgJ beta chain</fullName>
        </recommendedName>
    </component>
</protein>
<dbReference type="InterPro" id="IPR042195">
    <property type="entry name" value="ArgJ_beta_C"/>
</dbReference>
<comment type="catalytic activity">
    <reaction evidence="11 13">
        <text>N(2)-acetyl-L-ornithine + L-glutamate = N-acetyl-L-glutamate + L-ornithine</text>
        <dbReference type="Rhea" id="RHEA:15349"/>
        <dbReference type="ChEBI" id="CHEBI:29985"/>
        <dbReference type="ChEBI" id="CHEBI:44337"/>
        <dbReference type="ChEBI" id="CHEBI:46911"/>
        <dbReference type="ChEBI" id="CHEBI:57805"/>
        <dbReference type="EC" id="2.3.1.35"/>
    </reaction>
</comment>
<evidence type="ECO:0000256" key="3">
    <source>
        <dbReference type="ARBA" id="ARBA00011475"/>
    </source>
</evidence>
<dbReference type="GO" id="GO:0004042">
    <property type="term" value="F:L-glutamate N-acetyltransferase activity"/>
    <property type="evidence" value="ECO:0007669"/>
    <property type="project" value="UniProtKB-UniRule"/>
</dbReference>
<dbReference type="Gene3D" id="3.30.2330.10">
    <property type="entry name" value="arginine biosynthesis bifunctional protein suprefamily"/>
    <property type="match status" value="1"/>
</dbReference>
<accession>F2LXK2</accession>
<dbReference type="RefSeq" id="WP_013681232.1">
    <property type="nucleotide sequence ID" value="NC_015318.1"/>
</dbReference>
<gene>
    <name evidence="13" type="primary">argJ</name>
    <name evidence="14" type="ordered locus">Hipma_0211</name>
</gene>
<feature type="site" description="Involved in the stabilization of negative charge on the oxyanion by the formation of the oxyanion hole" evidence="13">
    <location>
        <position position="114"/>
    </location>
</feature>
<dbReference type="AlphaFoldDB" id="F2LXK2"/>
<dbReference type="CDD" id="cd02152">
    <property type="entry name" value="OAT"/>
    <property type="match status" value="1"/>
</dbReference>
<keyword evidence="4 13" id="KW-0055">Arginine biosynthesis</keyword>
<comment type="pathway">
    <text evidence="13">Amino-acid biosynthesis; L-arginine biosynthesis; N(2)-acetyl-L-ornithine from L-glutamate: step 1/4.</text>
</comment>
<dbReference type="PANTHER" id="PTHR23100:SF0">
    <property type="entry name" value="ARGININE BIOSYNTHESIS BIFUNCTIONAL PROTEIN ARGJ, MITOCHONDRIAL"/>
    <property type="match status" value="1"/>
</dbReference>
<feature type="site" description="Involved in the stabilization of negative charge on the oxyanion by the formation of the oxyanion hole" evidence="13">
    <location>
        <position position="115"/>
    </location>
</feature>
<dbReference type="Proteomes" id="UP000008139">
    <property type="component" value="Chromosome"/>
</dbReference>
<evidence type="ECO:0000256" key="2">
    <source>
        <dbReference type="ARBA" id="ARBA00006774"/>
    </source>
</evidence>
<evidence type="ECO:0000256" key="10">
    <source>
        <dbReference type="ARBA" id="ARBA00048372"/>
    </source>
</evidence>
<feature type="site" description="Cleavage; by autolysis" evidence="13">
    <location>
        <begin position="186"/>
        <end position="187"/>
    </location>
</feature>
<feature type="binding site" evidence="13">
    <location>
        <position position="176"/>
    </location>
    <ligand>
        <name>substrate</name>
    </ligand>
</feature>
<dbReference type="NCBIfam" id="TIGR00120">
    <property type="entry name" value="ArgJ"/>
    <property type="match status" value="1"/>
</dbReference>
<proteinExistence type="inferred from homology"/>
<feature type="chain" id="PRO_5023493531" description="Arginine biosynthesis bifunctional protein ArgJ beta chain" evidence="13">
    <location>
        <begin position="187"/>
        <end position="400"/>
    </location>
</feature>
<sequence length="400" mass="43857">MKVKEVKGSICVVPSIEASAVYAGLTKKKLDVGLIYSKKPTVSAAVFTKNAIKAAPVIYDMALMKKLPDIRAVVVNSGNANACNSNGSEAVDAIVTKTAEKLGILKEQVFVASTGIIGEDLPYDKIVSALDNLTFTLSHNASGFAEAIMTTDTFKKEYALDCSFYGKQFHIGGVAKGAGMIHPNMATMLAFITTDINITHDMLDRALREAVNKSFNRISVDGDTSTNDTVFIMSTNEAPNEKIENENEIYRFFTDQLTQLCNNLAKMIVKDGEGATKITEVVVVGAFSKKDAELIARSIANSLLVKTAIFGEDPNWGRIVDAIGYSQAYFSINRMKVFIGDTLVFAYGRRADFDKTKVEAYMKNNEIKILVDLGIGVCTYNMWFSDLSYDYVKINAEYHT</sequence>
<dbReference type="GO" id="GO:0005737">
    <property type="term" value="C:cytoplasm"/>
    <property type="evidence" value="ECO:0007669"/>
    <property type="project" value="UniProtKB-SubCell"/>
</dbReference>
<evidence type="ECO:0000256" key="5">
    <source>
        <dbReference type="ARBA" id="ARBA00022605"/>
    </source>
</evidence>
<dbReference type="EMBL" id="CP002606">
    <property type="protein sequence ID" value="AEA33188.1"/>
    <property type="molecule type" value="Genomic_DNA"/>
</dbReference>
<feature type="binding site" evidence="13">
    <location>
        <position position="150"/>
    </location>
    <ligand>
        <name>substrate</name>
    </ligand>
</feature>
<dbReference type="Gene3D" id="3.60.70.12">
    <property type="entry name" value="L-amino peptidase D-ALA esterase/amidase"/>
    <property type="match status" value="1"/>
</dbReference>
<comment type="subunit">
    <text evidence="3 13">Heterotetramer of two alpha and two beta chains.</text>
</comment>
<reference evidence="14 15" key="1">
    <citation type="journal article" date="2011" name="Stand. Genomic Sci.">
        <title>Complete genome sequence of the thermophilic sulfur-reducer Hippea maritima type strain (MH(2)).</title>
        <authorList>
            <person name="Huntemann M."/>
            <person name="Lu M."/>
            <person name="Nolan M."/>
            <person name="Lapidus A."/>
            <person name="Lucas S."/>
            <person name="Hammon N."/>
            <person name="Deshpande S."/>
            <person name="Cheng J.F."/>
            <person name="Tapia R."/>
            <person name="Han C."/>
            <person name="Goodwin L."/>
            <person name="Pitluck S."/>
            <person name="Liolios K."/>
            <person name="Pagani I."/>
            <person name="Ivanova N."/>
            <person name="Ovchinikova G."/>
            <person name="Pati A."/>
            <person name="Chen A."/>
            <person name="Palaniappan K."/>
            <person name="Land M."/>
            <person name="Hauser L."/>
            <person name="Jeffries C.D."/>
            <person name="Detter J.C."/>
            <person name="Brambilla E.M."/>
            <person name="Rohde M."/>
            <person name="Spring S."/>
            <person name="Goker M."/>
            <person name="Woyke T."/>
            <person name="Bristow J."/>
            <person name="Eisen J.A."/>
            <person name="Markowitz V."/>
            <person name="Hugenholtz P."/>
            <person name="Kyrpides N.C."/>
            <person name="Klenk H.P."/>
            <person name="Mavromatis K."/>
        </authorList>
    </citation>
    <scope>NUCLEOTIDE SEQUENCE [LARGE SCALE GENOMIC DNA]</scope>
    <source>
        <strain evidence="15">ATCC 700847 / DSM 10411 / MH2</strain>
    </source>
</reference>
<dbReference type="SUPFAM" id="SSF56266">
    <property type="entry name" value="DmpA/ArgJ-like"/>
    <property type="match status" value="1"/>
</dbReference>
<dbReference type="HAMAP" id="MF_01106">
    <property type="entry name" value="ArgJ"/>
    <property type="match status" value="1"/>
</dbReference>
<keyword evidence="15" id="KW-1185">Reference proteome</keyword>
<comment type="catalytic activity">
    <reaction evidence="10 13">
        <text>L-glutamate + acetyl-CoA = N-acetyl-L-glutamate + CoA + H(+)</text>
        <dbReference type="Rhea" id="RHEA:24292"/>
        <dbReference type="ChEBI" id="CHEBI:15378"/>
        <dbReference type="ChEBI" id="CHEBI:29985"/>
        <dbReference type="ChEBI" id="CHEBI:44337"/>
        <dbReference type="ChEBI" id="CHEBI:57287"/>
        <dbReference type="ChEBI" id="CHEBI:57288"/>
        <dbReference type="EC" id="2.3.1.1"/>
    </reaction>
</comment>
<comment type="similarity">
    <text evidence="2 13">Belongs to the ArgJ family.</text>
</comment>
<dbReference type="InterPro" id="IPR016117">
    <property type="entry name" value="ArgJ-like_dom_sf"/>
</dbReference>
<evidence type="ECO:0000256" key="13">
    <source>
        <dbReference type="HAMAP-Rule" id="MF_01106"/>
    </source>
</evidence>
<dbReference type="InParanoid" id="F2LXK2"/>
<reference evidence="15" key="2">
    <citation type="submission" date="2011-03" db="EMBL/GenBank/DDBJ databases">
        <title>The complete genome of Hippea maritima DSM 10411.</title>
        <authorList>
            <consortium name="US DOE Joint Genome Institute (JGI-PGF)"/>
            <person name="Lucas S."/>
            <person name="Copeland A."/>
            <person name="Lapidus A."/>
            <person name="Bruce D."/>
            <person name="Goodwin L."/>
            <person name="Pitluck S."/>
            <person name="Peters L."/>
            <person name="Kyrpides N."/>
            <person name="Mavromatis K."/>
            <person name="Pagani I."/>
            <person name="Ivanova N."/>
            <person name="Mikhailova N."/>
            <person name="Lu M."/>
            <person name="Detter J.C."/>
            <person name="Tapia R."/>
            <person name="Han C."/>
            <person name="Land M."/>
            <person name="Hauser L."/>
            <person name="Markowitz V."/>
            <person name="Cheng J.-F."/>
            <person name="Hugenholtz P."/>
            <person name="Woyke T."/>
            <person name="Wu D."/>
            <person name="Spring S."/>
            <person name="Schroeder M."/>
            <person name="Brambilla E."/>
            <person name="Klenk H.-P."/>
            <person name="Eisen J.A."/>
        </authorList>
    </citation>
    <scope>NUCLEOTIDE SEQUENCE [LARGE SCALE GENOMIC DNA]</scope>
    <source>
        <strain evidence="15">ATCC 700847 / DSM 10411 / MH2</strain>
    </source>
</reference>
<comment type="function">
    <text evidence="12 13">Catalyzes two activities which are involved in the cyclic version of arginine biosynthesis: the synthesis of N-acetylglutamate from glutamate and acetyl-CoA as the acetyl donor, and of ornithine by transacetylation between N(2)-acetylornithine and glutamate.</text>
</comment>
<dbReference type="GO" id="GO:0006526">
    <property type="term" value="P:L-arginine biosynthetic process"/>
    <property type="evidence" value="ECO:0007669"/>
    <property type="project" value="UniProtKB-UniRule"/>
</dbReference>
<dbReference type="InterPro" id="IPR002813">
    <property type="entry name" value="Arg_biosynth_ArgJ"/>
</dbReference>
<dbReference type="GO" id="GO:0004358">
    <property type="term" value="F:L-glutamate N-acetyltransferase activity, acting on acetyl-L-ornithine as donor"/>
    <property type="evidence" value="ECO:0007669"/>
    <property type="project" value="UniProtKB-UniRule"/>
</dbReference>
<evidence type="ECO:0000256" key="12">
    <source>
        <dbReference type="ARBA" id="ARBA00054976"/>
    </source>
</evidence>
<dbReference type="EC" id="2.3.1.1" evidence="13"/>
<keyword evidence="5 13" id="KW-0028">Amino-acid biosynthesis</keyword>
<evidence type="ECO:0000256" key="6">
    <source>
        <dbReference type="ARBA" id="ARBA00022679"/>
    </source>
</evidence>
<evidence type="ECO:0000256" key="11">
    <source>
        <dbReference type="ARBA" id="ARBA00049439"/>
    </source>
</evidence>
<keyword evidence="13" id="KW-0963">Cytoplasm</keyword>
<comment type="pathway">
    <text evidence="13">Amino-acid biosynthesis; L-arginine biosynthesis; L-ornithine and N-acetyl-L-glutamate from L-glutamate and N(2)-acetyl-L-ornithine (cyclic): step 1/1.</text>
</comment>
<dbReference type="PANTHER" id="PTHR23100">
    <property type="entry name" value="ARGININE BIOSYNTHESIS BIFUNCTIONAL PROTEIN ARGJ"/>
    <property type="match status" value="1"/>
</dbReference>
<evidence type="ECO:0000256" key="9">
    <source>
        <dbReference type="ARBA" id="ARBA00023315"/>
    </source>
</evidence>
<dbReference type="FunFam" id="3.60.70.12:FF:000001">
    <property type="entry name" value="Arginine biosynthesis bifunctional protein ArgJ, chloroplastic"/>
    <property type="match status" value="1"/>
</dbReference>
<dbReference type="MEROPS" id="T05.002"/>
<dbReference type="KEGG" id="hmr:Hipma_0211"/>
<evidence type="ECO:0000256" key="4">
    <source>
        <dbReference type="ARBA" id="ARBA00022571"/>
    </source>
</evidence>
<dbReference type="OrthoDB" id="9804242at2"/>
<dbReference type="EC" id="2.3.1.35" evidence="13"/>
<evidence type="ECO:0000256" key="7">
    <source>
        <dbReference type="ARBA" id="ARBA00022813"/>
    </source>
</evidence>
<name>F2LXK2_HIPMA</name>
<dbReference type="Pfam" id="PF01960">
    <property type="entry name" value="ArgJ"/>
    <property type="match status" value="1"/>
</dbReference>
<dbReference type="UniPathway" id="UPA00068">
    <property type="reaction ID" value="UER00106"/>
</dbReference>
<feature type="active site" description="Nucleophile" evidence="13">
    <location>
        <position position="187"/>
    </location>
</feature>
<dbReference type="eggNOG" id="COG1364">
    <property type="taxonomic scope" value="Bacteria"/>
</dbReference>
<evidence type="ECO:0000313" key="14">
    <source>
        <dbReference type="EMBL" id="AEA33188.1"/>
    </source>
</evidence>
<evidence type="ECO:0000313" key="15">
    <source>
        <dbReference type="Proteomes" id="UP000008139"/>
    </source>
</evidence>
<evidence type="ECO:0000256" key="8">
    <source>
        <dbReference type="ARBA" id="ARBA00023268"/>
    </source>
</evidence>
<keyword evidence="8 13" id="KW-0511">Multifunctional enzyme</keyword>
<keyword evidence="6 13" id="KW-0808">Transferase</keyword>